<feature type="active site" description="Nucleophile" evidence="7">
    <location>
        <position position="463"/>
    </location>
</feature>
<comment type="pathway">
    <text evidence="1 7">Cell wall biogenesis; peptidoglycan biosynthesis.</text>
</comment>
<comment type="caution">
    <text evidence="9">The sequence shown here is derived from an EMBL/GenBank/DDBJ whole genome shotgun (WGS) entry which is preliminary data.</text>
</comment>
<evidence type="ECO:0000256" key="3">
    <source>
        <dbReference type="ARBA" id="ARBA00022679"/>
    </source>
</evidence>
<comment type="similarity">
    <text evidence="2">Belongs to the YkuD family.</text>
</comment>
<feature type="domain" description="L,D-TPase catalytic" evidence="8">
    <location>
        <begin position="312"/>
        <end position="488"/>
    </location>
</feature>
<feature type="active site" description="Proton donor/acceptor" evidence="7">
    <location>
        <position position="444"/>
    </location>
</feature>
<dbReference type="PROSITE" id="PS52029">
    <property type="entry name" value="LD_TPASE"/>
    <property type="match status" value="1"/>
</dbReference>
<dbReference type="GO" id="GO:0016740">
    <property type="term" value="F:transferase activity"/>
    <property type="evidence" value="ECO:0007669"/>
    <property type="project" value="UniProtKB-KW"/>
</dbReference>
<proteinExistence type="inferred from homology"/>
<dbReference type="InterPro" id="IPR045380">
    <property type="entry name" value="LD_TPept_scaffold_dom"/>
</dbReference>
<name>A0A3M0M8Z7_9RHOB</name>
<dbReference type="Gene3D" id="1.10.101.10">
    <property type="entry name" value="PGBD-like superfamily/PGBD"/>
    <property type="match status" value="1"/>
</dbReference>
<dbReference type="GO" id="GO:0009252">
    <property type="term" value="P:peptidoglycan biosynthetic process"/>
    <property type="evidence" value="ECO:0007669"/>
    <property type="project" value="UniProtKB-UniPathway"/>
</dbReference>
<dbReference type="GO" id="GO:0071555">
    <property type="term" value="P:cell wall organization"/>
    <property type="evidence" value="ECO:0007669"/>
    <property type="project" value="UniProtKB-UniRule"/>
</dbReference>
<dbReference type="AlphaFoldDB" id="A0A3M0M8Z7"/>
<dbReference type="Pfam" id="PF01471">
    <property type="entry name" value="PG_binding_1"/>
    <property type="match status" value="1"/>
</dbReference>
<evidence type="ECO:0000256" key="7">
    <source>
        <dbReference type="PROSITE-ProRule" id="PRU01373"/>
    </source>
</evidence>
<dbReference type="InterPro" id="IPR036366">
    <property type="entry name" value="PGBDSf"/>
</dbReference>
<protein>
    <submittedName>
        <fullName evidence="9">Peptidoglycan-binding protein</fullName>
    </submittedName>
</protein>
<dbReference type="PANTHER" id="PTHR41533:SF2">
    <property type="entry name" value="BLR7131 PROTEIN"/>
    <property type="match status" value="1"/>
</dbReference>
<dbReference type="Proteomes" id="UP000273516">
    <property type="component" value="Unassembled WGS sequence"/>
</dbReference>
<sequence length="549" mass="60672">MRKWRPIDEVSMRHFWVKVFAVLAMALGGGHVAVAQSPAMQGSAATVAIAPRLHFSPEEMRLAKAAASDPALAAFYGANGLKPVFTGPEGKVRRQALREAITNMPAHGISVSRYRPQALAAAGEDLAAEMMHARMLARLIHDLTGGVIDPAKAVPGVHRKVSRPSAARLMGKFVLSDDPAALLSGLAPQNRAYGALQTALQEMSALSPPTDLPRAPEAVWRLGMRGDGVLPLRERLASIGFAADSSDPRLYDEALSQAVARYQQAVGLDPDGVAGPNTIRRLNSDGVDARSRAVLIALERMRWMGDEDLEKRLVWVNIPEFTARILEGGEEVFRTRVVVGKTEADMQTPEFSDQMEYVVVNPRWNVPRSITVKEYLPKLKANRYAVSHLDVVDGNGNVVPRDNIDFARYTAANFPYRMRQKPSGDNALGLVKFIFPNNWNIYLHDTPTKYLFAERQRAYSHGCIRIGDPFDLAYQLLSQQSDDPRGVFHRALDSGRETWLHLKPNVPVHLVYFTAFPDDAGNIQYFNDIYGRDATIWSLMEKAGLDLGA</sequence>
<reference evidence="9 10" key="1">
    <citation type="submission" date="2018-07" db="EMBL/GenBank/DDBJ databases">
        <authorList>
            <person name="Zhang Y."/>
            <person name="Wang L."/>
            <person name="Ma S."/>
        </authorList>
    </citation>
    <scope>NUCLEOTIDE SEQUENCE [LARGE SCALE GENOMIC DNA]</scope>
    <source>
        <strain evidence="9 10">4-2</strain>
    </source>
</reference>
<dbReference type="SUPFAM" id="SSF47090">
    <property type="entry name" value="PGBD-like"/>
    <property type="match status" value="1"/>
</dbReference>
<dbReference type="InterPro" id="IPR005490">
    <property type="entry name" value="LD_TPept_cat_dom"/>
</dbReference>
<keyword evidence="3" id="KW-0808">Transferase</keyword>
<evidence type="ECO:0000259" key="8">
    <source>
        <dbReference type="PROSITE" id="PS52029"/>
    </source>
</evidence>
<dbReference type="EMBL" id="QOKZ01000005">
    <property type="protein sequence ID" value="RMC34236.1"/>
    <property type="molecule type" value="Genomic_DNA"/>
</dbReference>
<evidence type="ECO:0000256" key="6">
    <source>
        <dbReference type="ARBA" id="ARBA00023316"/>
    </source>
</evidence>
<evidence type="ECO:0000256" key="5">
    <source>
        <dbReference type="ARBA" id="ARBA00022984"/>
    </source>
</evidence>
<dbReference type="CDD" id="cd16913">
    <property type="entry name" value="YkuD_like"/>
    <property type="match status" value="1"/>
</dbReference>
<dbReference type="GO" id="GO:0004180">
    <property type="term" value="F:carboxypeptidase activity"/>
    <property type="evidence" value="ECO:0007669"/>
    <property type="project" value="UniProtKB-ARBA"/>
</dbReference>
<dbReference type="InterPro" id="IPR038063">
    <property type="entry name" value="Transpep_catalytic_dom"/>
</dbReference>
<dbReference type="UniPathway" id="UPA00219"/>
<keyword evidence="6 7" id="KW-0961">Cell wall biogenesis/degradation</keyword>
<accession>A0A3M0M8Z7</accession>
<organism evidence="9 10">
    <name type="scientific">Paracoccus alkanivorans</name>
    <dbReference type="NCBI Taxonomy" id="2116655"/>
    <lineage>
        <taxon>Bacteria</taxon>
        <taxon>Pseudomonadati</taxon>
        <taxon>Pseudomonadota</taxon>
        <taxon>Alphaproteobacteria</taxon>
        <taxon>Rhodobacterales</taxon>
        <taxon>Paracoccaceae</taxon>
        <taxon>Paracoccus</taxon>
    </lineage>
</organism>
<evidence type="ECO:0000256" key="1">
    <source>
        <dbReference type="ARBA" id="ARBA00004752"/>
    </source>
</evidence>
<dbReference type="Pfam" id="PF20142">
    <property type="entry name" value="Scaffold"/>
    <property type="match status" value="1"/>
</dbReference>
<keyword evidence="4 7" id="KW-0133">Cell shape</keyword>
<keyword evidence="5 7" id="KW-0573">Peptidoglycan synthesis</keyword>
<dbReference type="PANTHER" id="PTHR41533">
    <property type="entry name" value="L,D-TRANSPEPTIDASE HI_1667-RELATED"/>
    <property type="match status" value="1"/>
</dbReference>
<dbReference type="InterPro" id="IPR052905">
    <property type="entry name" value="LD-transpeptidase_YkuD-like"/>
</dbReference>
<dbReference type="Pfam" id="PF03734">
    <property type="entry name" value="YkuD"/>
    <property type="match status" value="1"/>
</dbReference>
<evidence type="ECO:0000313" key="9">
    <source>
        <dbReference type="EMBL" id="RMC34236.1"/>
    </source>
</evidence>
<gene>
    <name evidence="9" type="ORF">C9E81_13795</name>
</gene>
<dbReference type="Gene3D" id="2.40.440.10">
    <property type="entry name" value="L,D-transpeptidase catalytic domain-like"/>
    <property type="match status" value="1"/>
</dbReference>
<evidence type="ECO:0000313" key="10">
    <source>
        <dbReference type="Proteomes" id="UP000273516"/>
    </source>
</evidence>
<evidence type="ECO:0000256" key="4">
    <source>
        <dbReference type="ARBA" id="ARBA00022960"/>
    </source>
</evidence>
<dbReference type="InterPro" id="IPR036365">
    <property type="entry name" value="PGBD-like_sf"/>
</dbReference>
<dbReference type="GO" id="GO:0008360">
    <property type="term" value="P:regulation of cell shape"/>
    <property type="evidence" value="ECO:0007669"/>
    <property type="project" value="UniProtKB-UniRule"/>
</dbReference>
<keyword evidence="10" id="KW-1185">Reference proteome</keyword>
<evidence type="ECO:0000256" key="2">
    <source>
        <dbReference type="ARBA" id="ARBA00005992"/>
    </source>
</evidence>
<dbReference type="InterPro" id="IPR002477">
    <property type="entry name" value="Peptidoglycan-bd-like"/>
</dbReference>
<dbReference type="OrthoDB" id="9778545at2"/>
<dbReference type="SUPFAM" id="SSF141523">
    <property type="entry name" value="L,D-transpeptidase catalytic domain-like"/>
    <property type="match status" value="1"/>
</dbReference>